<dbReference type="EMBL" id="CP000155">
    <property type="protein sequence ID" value="ABC29607.1"/>
    <property type="molecule type" value="Genomic_DNA"/>
</dbReference>
<dbReference type="STRING" id="349521.HCH_02829"/>
<reference evidence="1 2" key="1">
    <citation type="journal article" date="2005" name="Nucleic Acids Res.">
        <title>Genomic blueprint of Hahella chejuensis, a marine microbe producing an algicidal agent.</title>
        <authorList>
            <person name="Jeong H."/>
            <person name="Yim J.H."/>
            <person name="Lee C."/>
            <person name="Choi S.-H."/>
            <person name="Park Y.K."/>
            <person name="Yoon S.H."/>
            <person name="Hur C.-G."/>
            <person name="Kang H.-Y."/>
            <person name="Kim D."/>
            <person name="Lee H.H."/>
            <person name="Park K.H."/>
            <person name="Park S.-H."/>
            <person name="Park H.-S."/>
            <person name="Lee H.K."/>
            <person name="Oh T.K."/>
            <person name="Kim J.F."/>
        </authorList>
    </citation>
    <scope>NUCLEOTIDE SEQUENCE [LARGE SCALE GENOMIC DNA]</scope>
    <source>
        <strain evidence="1 2">KCTC 2396</strain>
    </source>
</reference>
<dbReference type="KEGG" id="hch:HCH_02829"/>
<name>Q2SIB7_HAHCH</name>
<dbReference type="eggNOG" id="ENOG502ZMBW">
    <property type="taxonomic scope" value="Bacteria"/>
</dbReference>
<sequence>MVRIIGPATPRYRFEKCPVQDKYILVENAPFETAAATLGEALTQYANAFSASIRPFDGDDNIPLPEGESKYFYYLDKNSVHGEAIVDIHIHRHNGEHLCPGQDMNFQLCSGDAVTIGALAC</sequence>
<accession>Q2SIB7</accession>
<evidence type="ECO:0000313" key="1">
    <source>
        <dbReference type="EMBL" id="ABC29607.1"/>
    </source>
</evidence>
<dbReference type="RefSeq" id="WP_011396676.1">
    <property type="nucleotide sequence ID" value="NC_007645.1"/>
</dbReference>
<organism evidence="1 2">
    <name type="scientific">Hahella chejuensis (strain KCTC 2396)</name>
    <dbReference type="NCBI Taxonomy" id="349521"/>
    <lineage>
        <taxon>Bacteria</taxon>
        <taxon>Pseudomonadati</taxon>
        <taxon>Pseudomonadota</taxon>
        <taxon>Gammaproteobacteria</taxon>
        <taxon>Oceanospirillales</taxon>
        <taxon>Hahellaceae</taxon>
        <taxon>Hahella</taxon>
    </lineage>
</organism>
<proteinExistence type="predicted"/>
<evidence type="ECO:0000313" key="2">
    <source>
        <dbReference type="Proteomes" id="UP000000238"/>
    </source>
</evidence>
<dbReference type="OrthoDB" id="8780851at2"/>
<protein>
    <submittedName>
        <fullName evidence="1">Uncharacterized protein</fullName>
    </submittedName>
</protein>
<keyword evidence="2" id="KW-1185">Reference proteome</keyword>
<dbReference type="HOGENOM" id="CLU_2034804_0_0_6"/>
<dbReference type="Proteomes" id="UP000000238">
    <property type="component" value="Chromosome"/>
</dbReference>
<dbReference type="AlphaFoldDB" id="Q2SIB7"/>
<gene>
    <name evidence="1" type="ordered locus">HCH_02829</name>
</gene>